<gene>
    <name evidence="2" type="ORF">POCULU_LOCUS326</name>
</gene>
<keyword evidence="3" id="KW-1185">Reference proteome</keyword>
<dbReference type="CDD" id="cd02947">
    <property type="entry name" value="TRX_family"/>
    <property type="match status" value="1"/>
</dbReference>
<dbReference type="InterPro" id="IPR036249">
    <property type="entry name" value="Thioredoxin-like_sf"/>
</dbReference>
<protein>
    <submittedName>
        <fullName evidence="2">1440_t:CDS:1</fullName>
    </submittedName>
</protein>
<dbReference type="Pfam" id="PF00085">
    <property type="entry name" value="Thioredoxin"/>
    <property type="match status" value="1"/>
</dbReference>
<organism evidence="2 3">
    <name type="scientific">Paraglomus occultum</name>
    <dbReference type="NCBI Taxonomy" id="144539"/>
    <lineage>
        <taxon>Eukaryota</taxon>
        <taxon>Fungi</taxon>
        <taxon>Fungi incertae sedis</taxon>
        <taxon>Mucoromycota</taxon>
        <taxon>Glomeromycotina</taxon>
        <taxon>Glomeromycetes</taxon>
        <taxon>Paraglomerales</taxon>
        <taxon>Paraglomeraceae</taxon>
        <taxon>Paraglomus</taxon>
    </lineage>
</organism>
<evidence type="ECO:0000313" key="3">
    <source>
        <dbReference type="Proteomes" id="UP000789572"/>
    </source>
</evidence>
<proteinExistence type="predicted"/>
<dbReference type="Proteomes" id="UP000789572">
    <property type="component" value="Unassembled WGS sequence"/>
</dbReference>
<dbReference type="InterPro" id="IPR013321">
    <property type="entry name" value="Arc_rbn_hlx_hlx"/>
</dbReference>
<sequence>MTKDFNIKFHNQGLKLSKGDEEYEVRTKDGKEVKVEFKDDAKKGIKLNKKELESGKELKEEIKPESLVKEEDFDSFIQNNHDKLVLVKFSTVWCSPCQVLQKNIKELLTELEKSTERGKKLVVMEVDAEKFPRLAQRPQFRGPVGEAINTYAFHAYMTGLTPFNGRTSAFRSEYVGSIPAASAKIAQIAQLVDAAGLRSAKCRFESGFGYHGNRFCSVLVNTPPCHGGDSDDTQAETDGNHIIIKGEVEAKSKLEVSVVDEKGSQIRRFVDVKPGEQKYEEATKEMHKKLLEEKFPDKIRGNNKHEAEGVDMKYTILGNGQGGYKVKIYHGDTGDDWEFPWEKAVKYYIMPGRSINIYLQEETYNQLRQVAGGRKISRFINEAVVEKLNKELEKDRENFQQRLIRGYQAMARNKKLKADLAVWKETLSDSYNKNEPIKQENS</sequence>
<reference evidence="2" key="1">
    <citation type="submission" date="2021-06" db="EMBL/GenBank/DDBJ databases">
        <authorList>
            <person name="Kallberg Y."/>
            <person name="Tangrot J."/>
            <person name="Rosling A."/>
        </authorList>
    </citation>
    <scope>NUCLEOTIDE SEQUENCE</scope>
    <source>
        <strain evidence="2">IA702</strain>
    </source>
</reference>
<dbReference type="SUPFAM" id="SSF52833">
    <property type="entry name" value="Thioredoxin-like"/>
    <property type="match status" value="1"/>
</dbReference>
<evidence type="ECO:0000313" key="2">
    <source>
        <dbReference type="EMBL" id="CAG8456436.1"/>
    </source>
</evidence>
<dbReference type="GO" id="GO:0006355">
    <property type="term" value="P:regulation of DNA-templated transcription"/>
    <property type="evidence" value="ECO:0007669"/>
    <property type="project" value="InterPro"/>
</dbReference>
<accession>A0A9N8VNC5</accession>
<feature type="domain" description="Thioredoxin" evidence="1">
    <location>
        <begin position="14"/>
        <end position="193"/>
    </location>
</feature>
<comment type="caution">
    <text evidence="2">The sequence shown here is derived from an EMBL/GenBank/DDBJ whole genome shotgun (WGS) entry which is preliminary data.</text>
</comment>
<dbReference type="InterPro" id="IPR013766">
    <property type="entry name" value="Thioredoxin_domain"/>
</dbReference>
<name>A0A9N8VNC5_9GLOM</name>
<dbReference type="Gene3D" id="1.10.1220.10">
    <property type="entry name" value="Met repressor-like"/>
    <property type="match status" value="1"/>
</dbReference>
<dbReference type="EMBL" id="CAJVPJ010000016">
    <property type="protein sequence ID" value="CAG8456436.1"/>
    <property type="molecule type" value="Genomic_DNA"/>
</dbReference>
<dbReference type="PROSITE" id="PS51352">
    <property type="entry name" value="THIOREDOXIN_2"/>
    <property type="match status" value="1"/>
</dbReference>
<dbReference type="OrthoDB" id="2448015at2759"/>
<dbReference type="Gene3D" id="3.40.30.10">
    <property type="entry name" value="Glutaredoxin"/>
    <property type="match status" value="1"/>
</dbReference>
<dbReference type="AlphaFoldDB" id="A0A9N8VNC5"/>
<evidence type="ECO:0000259" key="1">
    <source>
        <dbReference type="PROSITE" id="PS51352"/>
    </source>
</evidence>